<proteinExistence type="predicted"/>
<gene>
    <name evidence="2" type="ORF">C5167_036582</name>
</gene>
<reference evidence="2 3" key="1">
    <citation type="journal article" date="2018" name="Science">
        <title>The opium poppy genome and morphinan production.</title>
        <authorList>
            <person name="Guo L."/>
            <person name="Winzer T."/>
            <person name="Yang X."/>
            <person name="Li Y."/>
            <person name="Ning Z."/>
            <person name="He Z."/>
            <person name="Teodor R."/>
            <person name="Lu Y."/>
            <person name="Bowser T.A."/>
            <person name="Graham I.A."/>
            <person name="Ye K."/>
        </authorList>
    </citation>
    <scope>NUCLEOTIDE SEQUENCE [LARGE SCALE GENOMIC DNA]</scope>
    <source>
        <strain evidence="3">cv. HN1</strain>
        <tissue evidence="2">Leaves</tissue>
    </source>
</reference>
<sequence length="78" mass="8758">MDSVVRVKVAYWGQVLDELQGEAVNQAPAAKSSSPQSTNPYGWSRWTATPSREVREEDGILPPLSELVAIEIGYWEYF</sequence>
<feature type="compositionally biased region" description="Polar residues" evidence="1">
    <location>
        <begin position="38"/>
        <end position="50"/>
    </location>
</feature>
<name>A0A4Y7I890_PAPSO</name>
<dbReference type="Proteomes" id="UP000316621">
    <property type="component" value="Chromosome 1"/>
</dbReference>
<protein>
    <submittedName>
        <fullName evidence="2">Uncharacterized protein</fullName>
    </submittedName>
</protein>
<dbReference type="Gramene" id="RZC43629">
    <property type="protein sequence ID" value="RZC43629"/>
    <property type="gene ID" value="C5167_036582"/>
</dbReference>
<accession>A0A4Y7I890</accession>
<evidence type="ECO:0000313" key="3">
    <source>
        <dbReference type="Proteomes" id="UP000316621"/>
    </source>
</evidence>
<dbReference type="AlphaFoldDB" id="A0A4Y7I890"/>
<organism evidence="2 3">
    <name type="scientific">Papaver somniferum</name>
    <name type="common">Opium poppy</name>
    <dbReference type="NCBI Taxonomy" id="3469"/>
    <lineage>
        <taxon>Eukaryota</taxon>
        <taxon>Viridiplantae</taxon>
        <taxon>Streptophyta</taxon>
        <taxon>Embryophyta</taxon>
        <taxon>Tracheophyta</taxon>
        <taxon>Spermatophyta</taxon>
        <taxon>Magnoliopsida</taxon>
        <taxon>Ranunculales</taxon>
        <taxon>Papaveraceae</taxon>
        <taxon>Papaveroideae</taxon>
        <taxon>Papaver</taxon>
    </lineage>
</organism>
<dbReference type="EMBL" id="CM010715">
    <property type="protein sequence ID" value="RZC43629.1"/>
    <property type="molecule type" value="Genomic_DNA"/>
</dbReference>
<feature type="compositionally biased region" description="Low complexity" evidence="1">
    <location>
        <begin position="26"/>
        <end position="37"/>
    </location>
</feature>
<feature type="region of interest" description="Disordered" evidence="1">
    <location>
        <begin position="25"/>
        <end position="50"/>
    </location>
</feature>
<evidence type="ECO:0000256" key="1">
    <source>
        <dbReference type="SAM" id="MobiDB-lite"/>
    </source>
</evidence>
<keyword evidence="3" id="KW-1185">Reference proteome</keyword>
<evidence type="ECO:0000313" key="2">
    <source>
        <dbReference type="EMBL" id="RZC43629.1"/>
    </source>
</evidence>